<evidence type="ECO:0000313" key="2">
    <source>
        <dbReference type="EMBL" id="OIN56805.1"/>
    </source>
</evidence>
<organism evidence="2 3">
    <name type="scientific">Arsenicibacter rosenii</name>
    <dbReference type="NCBI Taxonomy" id="1750698"/>
    <lineage>
        <taxon>Bacteria</taxon>
        <taxon>Pseudomonadati</taxon>
        <taxon>Bacteroidota</taxon>
        <taxon>Cytophagia</taxon>
        <taxon>Cytophagales</taxon>
        <taxon>Spirosomataceae</taxon>
        <taxon>Arsenicibacter</taxon>
    </lineage>
</organism>
<proteinExistence type="predicted"/>
<feature type="compositionally biased region" description="Polar residues" evidence="1">
    <location>
        <begin position="233"/>
        <end position="247"/>
    </location>
</feature>
<comment type="caution">
    <text evidence="2">The sequence shown here is derived from an EMBL/GenBank/DDBJ whole genome shotgun (WGS) entry which is preliminary data.</text>
</comment>
<feature type="region of interest" description="Disordered" evidence="1">
    <location>
        <begin position="202"/>
        <end position="292"/>
    </location>
</feature>
<gene>
    <name evidence="2" type="ORF">BLX24_22785</name>
</gene>
<sequence>MRKPVRLPISQGDMLLRWHKQVQQLNEAVPVQYYTTTRRGRPVQIPWQPKEISANVKATGERLIKDYVTYCEALFIKAGKAAFLDPAGNPQLPPLFTNSVKIGERRSLSDRQARDHVRKLQKVGLVSFYKWHGSRSDYEIRINEQVLFGPKQAEFWELVGIAQLHVDSVVSQTEIPQFAQSSTELSSAYQVTVTYRDKETETYKRGNVHSDKQHTRLMSEHSDNYSDTERPQQRQLTESQSQPSDSAGNGDKGPGGARAVENAVENPNGAGARLKARLTGTQRPRPSMSEQKRLEMREGYVRSFWAYARQVLYTARRWSEQEERVILRSILFGVYGNFQSPLTDREWDGFQDKLFKRVDLVAAYYQRHPDKWIPEPYAQVKSGTGFFDWENLRGFRATAGWIDENYRHYRQSYVSQRVSLAVRNLHRHRVGRAPKQLQLKTYIEAYRFLENQIARYGEAALKRFHELAAGIGVDLRPNQPM</sequence>
<dbReference type="RefSeq" id="WP_143092764.1">
    <property type="nucleotide sequence ID" value="NZ_MORL01000018.1"/>
</dbReference>
<dbReference type="EMBL" id="MORL01000018">
    <property type="protein sequence ID" value="OIN56805.1"/>
    <property type="molecule type" value="Genomic_DNA"/>
</dbReference>
<dbReference type="Proteomes" id="UP000181790">
    <property type="component" value="Unassembled WGS sequence"/>
</dbReference>
<evidence type="ECO:0000313" key="3">
    <source>
        <dbReference type="Proteomes" id="UP000181790"/>
    </source>
</evidence>
<dbReference type="OrthoDB" id="865169at2"/>
<keyword evidence="3" id="KW-1185">Reference proteome</keyword>
<accession>A0A1S2VEU2</accession>
<name>A0A1S2VEU2_9BACT</name>
<dbReference type="AlphaFoldDB" id="A0A1S2VEU2"/>
<protein>
    <submittedName>
        <fullName evidence="2">Uncharacterized protein</fullName>
    </submittedName>
</protein>
<feature type="compositionally biased region" description="Basic and acidic residues" evidence="1">
    <location>
        <begin position="202"/>
        <end position="232"/>
    </location>
</feature>
<reference evidence="2 3" key="1">
    <citation type="submission" date="2016-10" db="EMBL/GenBank/DDBJ databases">
        <title>Arsenicibacter rosenii gen. nov., sp. nov., an efficient arsenic-methylating bacterium isolated from an arsenic-contaminated paddy soil.</title>
        <authorList>
            <person name="Huang K."/>
        </authorList>
    </citation>
    <scope>NUCLEOTIDE SEQUENCE [LARGE SCALE GENOMIC DNA]</scope>
    <source>
        <strain evidence="2 3">SM-1</strain>
    </source>
</reference>
<evidence type="ECO:0000256" key="1">
    <source>
        <dbReference type="SAM" id="MobiDB-lite"/>
    </source>
</evidence>